<keyword evidence="1" id="KW-1133">Transmembrane helix</keyword>
<gene>
    <name evidence="2" type="ORF">MANES_05G192600</name>
</gene>
<dbReference type="AlphaFoldDB" id="A0A2C9W006"/>
<keyword evidence="1" id="KW-0472">Membrane</keyword>
<name>A0A2C9W006_MANES</name>
<accession>A0A2C9W006</accession>
<protein>
    <submittedName>
        <fullName evidence="2">Uncharacterized protein</fullName>
    </submittedName>
</protein>
<feature type="transmembrane region" description="Helical" evidence="1">
    <location>
        <begin position="6"/>
        <end position="29"/>
    </location>
</feature>
<proteinExistence type="predicted"/>
<reference evidence="2" key="1">
    <citation type="submission" date="2016-02" db="EMBL/GenBank/DDBJ databases">
        <title>WGS assembly of Manihot esculenta.</title>
        <authorList>
            <person name="Bredeson J.V."/>
            <person name="Prochnik S.E."/>
            <person name="Lyons J.B."/>
            <person name="Schmutz J."/>
            <person name="Grimwood J."/>
            <person name="Vrebalov J."/>
            <person name="Bart R.S."/>
            <person name="Amuge T."/>
            <person name="Ferguson M.E."/>
            <person name="Green R."/>
            <person name="Putnam N."/>
            <person name="Stites J."/>
            <person name="Rounsley S."/>
            <person name="Rokhsar D.S."/>
        </authorList>
    </citation>
    <scope>NUCLEOTIDE SEQUENCE [LARGE SCALE GENOMIC DNA]</scope>
    <source>
        <tissue evidence="2">Leaf</tissue>
    </source>
</reference>
<keyword evidence="1" id="KW-0812">Transmembrane</keyword>
<dbReference type="EMBL" id="CM004391">
    <property type="protein sequence ID" value="OAY51157.1"/>
    <property type="molecule type" value="Genomic_DNA"/>
</dbReference>
<evidence type="ECO:0000313" key="2">
    <source>
        <dbReference type="EMBL" id="OAY51157.1"/>
    </source>
</evidence>
<evidence type="ECO:0000256" key="1">
    <source>
        <dbReference type="SAM" id="Phobius"/>
    </source>
</evidence>
<sequence length="47" mass="5170">MYSEPSFLVAGLGIGVVLLVVPSLIHWLAQCHPQYLHLGWMQPLPAS</sequence>
<organism evidence="2">
    <name type="scientific">Manihot esculenta</name>
    <name type="common">Cassava</name>
    <name type="synonym">Jatropha manihot</name>
    <dbReference type="NCBI Taxonomy" id="3983"/>
    <lineage>
        <taxon>Eukaryota</taxon>
        <taxon>Viridiplantae</taxon>
        <taxon>Streptophyta</taxon>
        <taxon>Embryophyta</taxon>
        <taxon>Tracheophyta</taxon>
        <taxon>Spermatophyta</taxon>
        <taxon>Magnoliopsida</taxon>
        <taxon>eudicotyledons</taxon>
        <taxon>Gunneridae</taxon>
        <taxon>Pentapetalae</taxon>
        <taxon>rosids</taxon>
        <taxon>fabids</taxon>
        <taxon>Malpighiales</taxon>
        <taxon>Euphorbiaceae</taxon>
        <taxon>Crotonoideae</taxon>
        <taxon>Manihoteae</taxon>
        <taxon>Manihot</taxon>
    </lineage>
</organism>